<dbReference type="Proteomes" id="UP000000849">
    <property type="component" value="Chromosome"/>
</dbReference>
<dbReference type="EMBL" id="CP001964">
    <property type="protein sequence ID" value="ADG73349.1"/>
    <property type="molecule type" value="Genomic_DNA"/>
</dbReference>
<proteinExistence type="predicted"/>
<feature type="compositionally biased region" description="Basic residues" evidence="1">
    <location>
        <begin position="222"/>
        <end position="233"/>
    </location>
</feature>
<organism evidence="2 3">
    <name type="scientific">Cellulomonas flavigena (strain ATCC 482 / DSM 20109 / BCRC 11376 / JCM 18109 / NBRC 3775 / NCIMB 8073 / NRS 134)</name>
    <dbReference type="NCBI Taxonomy" id="446466"/>
    <lineage>
        <taxon>Bacteria</taxon>
        <taxon>Bacillati</taxon>
        <taxon>Actinomycetota</taxon>
        <taxon>Actinomycetes</taxon>
        <taxon>Micrococcales</taxon>
        <taxon>Cellulomonadaceae</taxon>
        <taxon>Cellulomonas</taxon>
    </lineage>
</organism>
<reference evidence="2 3" key="1">
    <citation type="journal article" date="2010" name="Stand. Genomic Sci.">
        <title>Complete genome sequence of Cellulomonas flavigena type strain (134).</title>
        <authorList>
            <person name="Abt B."/>
            <person name="Foster B."/>
            <person name="Lapidus A."/>
            <person name="Clum A."/>
            <person name="Sun H."/>
            <person name="Pukall R."/>
            <person name="Lucas S."/>
            <person name="Glavina Del Rio T."/>
            <person name="Nolan M."/>
            <person name="Tice H."/>
            <person name="Cheng J.F."/>
            <person name="Pitluck S."/>
            <person name="Liolios K."/>
            <person name="Ivanova N."/>
            <person name="Mavromatis K."/>
            <person name="Ovchinnikova G."/>
            <person name="Pati A."/>
            <person name="Goodwin L."/>
            <person name="Chen A."/>
            <person name="Palaniappan K."/>
            <person name="Land M."/>
            <person name="Hauser L."/>
            <person name="Chang Y.J."/>
            <person name="Jeffries C.D."/>
            <person name="Rohde M."/>
            <person name="Goker M."/>
            <person name="Woyke T."/>
            <person name="Bristow J."/>
            <person name="Eisen J.A."/>
            <person name="Markowitz V."/>
            <person name="Hugenholtz P."/>
            <person name="Kyrpides N.C."/>
            <person name="Klenk H.P."/>
        </authorList>
    </citation>
    <scope>NUCLEOTIDE SEQUENCE [LARGE SCALE GENOMIC DNA]</scope>
    <source>
        <strain evidence="3">ATCC 482 / DSM 20109 / BCRC 11376 / JCM 18109 / NBRC 3775 / NCIMB 8073 / NRS 134</strain>
    </source>
</reference>
<evidence type="ECO:0000256" key="1">
    <source>
        <dbReference type="SAM" id="MobiDB-lite"/>
    </source>
</evidence>
<dbReference type="STRING" id="446466.Cfla_0434"/>
<feature type="region of interest" description="Disordered" evidence="1">
    <location>
        <begin position="1"/>
        <end position="43"/>
    </location>
</feature>
<sequence length="271" mass="28883">MSEPPQGAGVLVDAQRPERGEPNAVDGTCGRASRGRCPAVRDSRVEPATSMRTRFRHLVAKAQVAGSALRHIRREPTTEEGGGVSRSSTTVFAAVAVLALTSCASESAPTDSISTNGKDLVAAKILEVWPLTVEEGLLECWPDQSVTFTADDRTYAVNGRARGQLDEHADWADITDIALPGEGINGARSTCSTSCPTRRTSARPKRLMDRGTPGRGHERPTRLSRSRAAHRGIKASGQLRLVPAPAMGSHLSRQGPQAASRLPCPPWTRGP</sequence>
<dbReference type="AlphaFoldDB" id="D5UHS5"/>
<feature type="compositionally biased region" description="Low complexity" evidence="1">
    <location>
        <begin position="189"/>
        <end position="199"/>
    </location>
</feature>
<evidence type="ECO:0000313" key="2">
    <source>
        <dbReference type="EMBL" id="ADG73349.1"/>
    </source>
</evidence>
<protein>
    <submittedName>
        <fullName evidence="2">Uncharacterized protein</fullName>
    </submittedName>
</protein>
<evidence type="ECO:0000313" key="3">
    <source>
        <dbReference type="Proteomes" id="UP000000849"/>
    </source>
</evidence>
<gene>
    <name evidence="2" type="ordered locus">Cfla_0434</name>
</gene>
<keyword evidence="3" id="KW-1185">Reference proteome</keyword>
<accession>D5UHS5</accession>
<feature type="region of interest" description="Disordered" evidence="1">
    <location>
        <begin position="189"/>
        <end position="271"/>
    </location>
</feature>
<dbReference type="KEGG" id="cfl:Cfla_0434"/>
<dbReference type="HOGENOM" id="CLU_1025619_0_0_11"/>
<name>D5UHS5_CELFN</name>